<dbReference type="Gene3D" id="2.60.120.10">
    <property type="entry name" value="Jelly Rolls"/>
    <property type="match status" value="1"/>
</dbReference>
<evidence type="ECO:0000313" key="2">
    <source>
        <dbReference type="EMBL" id="QTA84610.1"/>
    </source>
</evidence>
<protein>
    <submittedName>
        <fullName evidence="2">Cupin domain-containing protein</fullName>
    </submittedName>
</protein>
<dbReference type="Pfam" id="PF07883">
    <property type="entry name" value="Cupin_2"/>
    <property type="match status" value="1"/>
</dbReference>
<dbReference type="AlphaFoldDB" id="A0A975BGG1"/>
<keyword evidence="3" id="KW-1185">Reference proteome</keyword>
<evidence type="ECO:0000313" key="3">
    <source>
        <dbReference type="Proteomes" id="UP000663722"/>
    </source>
</evidence>
<dbReference type="KEGG" id="dmm:dnm_006090"/>
<sequence length="106" mass="12360">MDTKNIFSEIPKHIPDEVFEEIIKTGHCKIERIISKGHSSPADDWYDQENNEWVIVLRGRAGLVFEGKDEVLVMKPGNYINIPARQKHRVAWTDSDEETIWLAIHY</sequence>
<dbReference type="InterPro" id="IPR014710">
    <property type="entry name" value="RmlC-like_jellyroll"/>
</dbReference>
<feature type="domain" description="Cupin type-2" evidence="1">
    <location>
        <begin position="36"/>
        <end position="104"/>
    </location>
</feature>
<name>A0A975BGG1_9BACT</name>
<organism evidence="2 3">
    <name type="scientific">Desulfonema magnum</name>
    <dbReference type="NCBI Taxonomy" id="45655"/>
    <lineage>
        <taxon>Bacteria</taxon>
        <taxon>Pseudomonadati</taxon>
        <taxon>Thermodesulfobacteriota</taxon>
        <taxon>Desulfobacteria</taxon>
        <taxon>Desulfobacterales</taxon>
        <taxon>Desulfococcaceae</taxon>
        <taxon>Desulfonema</taxon>
    </lineage>
</organism>
<accession>A0A975BGG1</accession>
<dbReference type="Proteomes" id="UP000663722">
    <property type="component" value="Chromosome"/>
</dbReference>
<dbReference type="CDD" id="cd06981">
    <property type="entry name" value="cupin_reut_a1446"/>
    <property type="match status" value="1"/>
</dbReference>
<evidence type="ECO:0000259" key="1">
    <source>
        <dbReference type="Pfam" id="PF07883"/>
    </source>
</evidence>
<dbReference type="InterPro" id="IPR011051">
    <property type="entry name" value="RmlC_Cupin_sf"/>
</dbReference>
<proteinExistence type="predicted"/>
<gene>
    <name evidence="2" type="ORF">dnm_006090</name>
</gene>
<dbReference type="SUPFAM" id="SSF51182">
    <property type="entry name" value="RmlC-like cupins"/>
    <property type="match status" value="1"/>
</dbReference>
<dbReference type="RefSeq" id="WP_207681022.1">
    <property type="nucleotide sequence ID" value="NZ_CP061800.1"/>
</dbReference>
<dbReference type="EMBL" id="CP061800">
    <property type="protein sequence ID" value="QTA84610.1"/>
    <property type="molecule type" value="Genomic_DNA"/>
</dbReference>
<reference evidence="2" key="1">
    <citation type="journal article" date="2021" name="Microb. Physiol.">
        <title>Proteogenomic Insights into the Physiology of Marine, Sulfate-Reducing, Filamentous Desulfonema limicola and Desulfonema magnum.</title>
        <authorList>
            <person name="Schnaars V."/>
            <person name="Wohlbrand L."/>
            <person name="Scheve S."/>
            <person name="Hinrichs C."/>
            <person name="Reinhardt R."/>
            <person name="Rabus R."/>
        </authorList>
    </citation>
    <scope>NUCLEOTIDE SEQUENCE</scope>
    <source>
        <strain evidence="2">4be13</strain>
    </source>
</reference>
<dbReference type="InterPro" id="IPR013096">
    <property type="entry name" value="Cupin_2"/>
</dbReference>